<organism evidence="2 3">
    <name type="scientific">Ramazzottius varieornatus</name>
    <name type="common">Water bear</name>
    <name type="synonym">Tardigrade</name>
    <dbReference type="NCBI Taxonomy" id="947166"/>
    <lineage>
        <taxon>Eukaryota</taxon>
        <taxon>Metazoa</taxon>
        <taxon>Ecdysozoa</taxon>
        <taxon>Tardigrada</taxon>
        <taxon>Eutardigrada</taxon>
        <taxon>Parachela</taxon>
        <taxon>Hypsibioidea</taxon>
        <taxon>Ramazzottiidae</taxon>
        <taxon>Ramazzottius</taxon>
    </lineage>
</organism>
<sequence>MGSHCPYCTNLRGWHLNRQKPTTSGTGRRSTSKRPLPVPHFDTKRRIRLILRPIYRPLARREDSPKPLIRSRRRLWLQRTKPRDFHSHHSLPAKPRLLASQGISCDLNVLRISDFSVVCYILVDFSIFLVRSASLARRPLHQTPLTAAFTGPIWVYDRWMDYFDAFLCSNHQIKPDQSINLERRGWYRPPWLCPP</sequence>
<reference evidence="2 3" key="1">
    <citation type="journal article" date="2016" name="Nat. Commun.">
        <title>Extremotolerant tardigrade genome and improved radiotolerance of human cultured cells by tardigrade-unique protein.</title>
        <authorList>
            <person name="Hashimoto T."/>
            <person name="Horikawa D.D."/>
            <person name="Saito Y."/>
            <person name="Kuwahara H."/>
            <person name="Kozuka-Hata H."/>
            <person name="Shin-I T."/>
            <person name="Minakuchi Y."/>
            <person name="Ohishi K."/>
            <person name="Motoyama A."/>
            <person name="Aizu T."/>
            <person name="Enomoto A."/>
            <person name="Kondo K."/>
            <person name="Tanaka S."/>
            <person name="Hara Y."/>
            <person name="Koshikawa S."/>
            <person name="Sagara H."/>
            <person name="Miura T."/>
            <person name="Yokobori S."/>
            <person name="Miyagawa K."/>
            <person name="Suzuki Y."/>
            <person name="Kubo T."/>
            <person name="Oyama M."/>
            <person name="Kohara Y."/>
            <person name="Fujiyama A."/>
            <person name="Arakawa K."/>
            <person name="Katayama T."/>
            <person name="Toyoda A."/>
            <person name="Kunieda T."/>
        </authorList>
    </citation>
    <scope>NUCLEOTIDE SEQUENCE [LARGE SCALE GENOMIC DNA]</scope>
    <source>
        <strain evidence="2 3">YOKOZUNA-1</strain>
    </source>
</reference>
<dbReference type="Proteomes" id="UP000186922">
    <property type="component" value="Unassembled WGS sequence"/>
</dbReference>
<proteinExistence type="predicted"/>
<gene>
    <name evidence="2" type="primary">RvY_09931</name>
    <name evidence="2" type="synonym">RvY_09931.2</name>
    <name evidence="2" type="ORF">RvY_09931-2</name>
</gene>
<feature type="region of interest" description="Disordered" evidence="1">
    <location>
        <begin position="16"/>
        <end position="38"/>
    </location>
</feature>
<feature type="compositionally biased region" description="Low complexity" evidence="1">
    <location>
        <begin position="20"/>
        <end position="35"/>
    </location>
</feature>
<name>A0A1D1VB24_RAMVA</name>
<evidence type="ECO:0000313" key="2">
    <source>
        <dbReference type="EMBL" id="GAU98841.1"/>
    </source>
</evidence>
<accession>A0A1D1VB24</accession>
<dbReference type="AlphaFoldDB" id="A0A1D1VB24"/>
<dbReference type="EMBL" id="BDGG01000005">
    <property type="protein sequence ID" value="GAU98841.1"/>
    <property type="molecule type" value="Genomic_DNA"/>
</dbReference>
<evidence type="ECO:0000256" key="1">
    <source>
        <dbReference type="SAM" id="MobiDB-lite"/>
    </source>
</evidence>
<keyword evidence="3" id="KW-1185">Reference proteome</keyword>
<comment type="caution">
    <text evidence="2">The sequence shown here is derived from an EMBL/GenBank/DDBJ whole genome shotgun (WGS) entry which is preliminary data.</text>
</comment>
<evidence type="ECO:0000313" key="3">
    <source>
        <dbReference type="Proteomes" id="UP000186922"/>
    </source>
</evidence>
<protein>
    <submittedName>
        <fullName evidence="2">Uncharacterized protein</fullName>
    </submittedName>
</protein>